<keyword evidence="2" id="KW-1185">Reference proteome</keyword>
<protein>
    <submittedName>
        <fullName evidence="1">1545_t:CDS:1</fullName>
    </submittedName>
</protein>
<organism evidence="1 2">
    <name type="scientific">Paraglomus occultum</name>
    <dbReference type="NCBI Taxonomy" id="144539"/>
    <lineage>
        <taxon>Eukaryota</taxon>
        <taxon>Fungi</taxon>
        <taxon>Fungi incertae sedis</taxon>
        <taxon>Mucoromycota</taxon>
        <taxon>Glomeromycotina</taxon>
        <taxon>Glomeromycetes</taxon>
        <taxon>Paraglomerales</taxon>
        <taxon>Paraglomeraceae</taxon>
        <taxon>Paraglomus</taxon>
    </lineage>
</organism>
<dbReference type="EMBL" id="CAJVPJ010000523">
    <property type="protein sequence ID" value="CAG8533676.1"/>
    <property type="molecule type" value="Genomic_DNA"/>
</dbReference>
<gene>
    <name evidence="1" type="ORF">POCULU_LOCUS4183</name>
</gene>
<dbReference type="AlphaFoldDB" id="A0A9N9FHL0"/>
<reference evidence="1" key="1">
    <citation type="submission" date="2021-06" db="EMBL/GenBank/DDBJ databases">
        <authorList>
            <person name="Kallberg Y."/>
            <person name="Tangrot J."/>
            <person name="Rosling A."/>
        </authorList>
    </citation>
    <scope>NUCLEOTIDE SEQUENCE</scope>
    <source>
        <strain evidence="1">IA702</strain>
    </source>
</reference>
<dbReference type="Proteomes" id="UP000789572">
    <property type="component" value="Unassembled WGS sequence"/>
</dbReference>
<accession>A0A9N9FHL0</accession>
<comment type="caution">
    <text evidence="1">The sequence shown here is derived from an EMBL/GenBank/DDBJ whole genome shotgun (WGS) entry which is preliminary data.</text>
</comment>
<feature type="non-terminal residue" evidence="1">
    <location>
        <position position="1"/>
    </location>
</feature>
<proteinExistence type="predicted"/>
<evidence type="ECO:0000313" key="1">
    <source>
        <dbReference type="EMBL" id="CAG8533676.1"/>
    </source>
</evidence>
<name>A0A9N9FHL0_9GLOM</name>
<dbReference type="OrthoDB" id="2311705at2759"/>
<sequence length="73" mass="8401">TQLSIYGRNWRLQQNNDPKHRPELQDFIVQNRIKAMDGENANIMLGKELEECPNTETIENLQASFGNCSELVP</sequence>
<evidence type="ECO:0000313" key="2">
    <source>
        <dbReference type="Proteomes" id="UP000789572"/>
    </source>
</evidence>